<protein>
    <submittedName>
        <fullName evidence="1">Uncharacterized protein</fullName>
    </submittedName>
</protein>
<dbReference type="AlphaFoldDB" id="A0A5Q2RP68"/>
<evidence type="ECO:0000313" key="1">
    <source>
        <dbReference type="EMBL" id="QGG96742.1"/>
    </source>
</evidence>
<gene>
    <name evidence="1" type="ORF">GH723_17485</name>
</gene>
<evidence type="ECO:0000313" key="2">
    <source>
        <dbReference type="Proteomes" id="UP000334019"/>
    </source>
</evidence>
<dbReference type="EMBL" id="CP045851">
    <property type="protein sequence ID" value="QGG96742.1"/>
    <property type="molecule type" value="Genomic_DNA"/>
</dbReference>
<sequence length="83" mass="9144">MTDRIQHFLLVFDHQAGSLIQTREYGEDADAAIAAYAATEAEFGDRKDIEVVLIGSDSFETVKRTHANYFDGSVSVSKYLAGI</sequence>
<dbReference type="RefSeq" id="WP_153760845.1">
    <property type="nucleotide sequence ID" value="NZ_CP045851.1"/>
</dbReference>
<organism evidence="1 2">
    <name type="scientific">Actinomarinicola tropica</name>
    <dbReference type="NCBI Taxonomy" id="2789776"/>
    <lineage>
        <taxon>Bacteria</taxon>
        <taxon>Bacillati</taxon>
        <taxon>Actinomycetota</taxon>
        <taxon>Acidimicrobiia</taxon>
        <taxon>Acidimicrobiales</taxon>
        <taxon>Iamiaceae</taxon>
        <taxon>Actinomarinicola</taxon>
    </lineage>
</organism>
<proteinExistence type="predicted"/>
<dbReference type="KEGG" id="atq:GH723_17485"/>
<accession>A0A5Q2RP68</accession>
<dbReference type="Proteomes" id="UP000334019">
    <property type="component" value="Chromosome"/>
</dbReference>
<name>A0A5Q2RP68_9ACTN</name>
<keyword evidence="2" id="KW-1185">Reference proteome</keyword>
<reference evidence="1 2" key="1">
    <citation type="submission" date="2019-11" db="EMBL/GenBank/DDBJ databases">
        <authorList>
            <person name="He Y."/>
        </authorList>
    </citation>
    <scope>NUCLEOTIDE SEQUENCE [LARGE SCALE GENOMIC DNA]</scope>
    <source>
        <strain evidence="1 2">SCSIO 58843</strain>
    </source>
</reference>